<evidence type="ECO:0000256" key="2">
    <source>
        <dbReference type="SAM" id="MobiDB-lite"/>
    </source>
</evidence>
<feature type="region of interest" description="Disordered" evidence="2">
    <location>
        <begin position="1"/>
        <end position="30"/>
    </location>
</feature>
<evidence type="ECO:0000256" key="1">
    <source>
        <dbReference type="ARBA" id="ARBA00007478"/>
    </source>
</evidence>
<dbReference type="RefSeq" id="XP_005712192.1">
    <property type="nucleotide sequence ID" value="XM_005712135.1"/>
</dbReference>
<dbReference type="STRING" id="2769.R7Q1S2"/>
<proteinExistence type="inferred from homology"/>
<dbReference type="Pfam" id="PF05600">
    <property type="entry name" value="CDK5RAP3"/>
    <property type="match status" value="1"/>
</dbReference>
<dbReference type="GO" id="GO:0007346">
    <property type="term" value="P:regulation of mitotic cell cycle"/>
    <property type="evidence" value="ECO:0007669"/>
    <property type="project" value="TreeGrafter"/>
</dbReference>
<feature type="compositionally biased region" description="Low complexity" evidence="2">
    <location>
        <begin position="14"/>
        <end position="23"/>
    </location>
</feature>
<dbReference type="GeneID" id="17319902"/>
<keyword evidence="4" id="KW-1185">Reference proteome</keyword>
<dbReference type="GO" id="GO:0012505">
    <property type="term" value="C:endomembrane system"/>
    <property type="evidence" value="ECO:0007669"/>
    <property type="project" value="TreeGrafter"/>
</dbReference>
<name>R7Q1S2_CHOCR</name>
<protein>
    <submittedName>
        <fullName evidence="3">Uncharacterized protein</fullName>
    </submittedName>
</protein>
<evidence type="ECO:0000313" key="3">
    <source>
        <dbReference type="EMBL" id="CDF32527.1"/>
    </source>
</evidence>
<organism evidence="3 4">
    <name type="scientific">Chondrus crispus</name>
    <name type="common">Carrageen Irish moss</name>
    <name type="synonym">Polymorpha crispa</name>
    <dbReference type="NCBI Taxonomy" id="2769"/>
    <lineage>
        <taxon>Eukaryota</taxon>
        <taxon>Rhodophyta</taxon>
        <taxon>Florideophyceae</taxon>
        <taxon>Rhodymeniophycidae</taxon>
        <taxon>Gigartinales</taxon>
        <taxon>Gigartinaceae</taxon>
        <taxon>Chondrus</taxon>
    </lineage>
</organism>
<evidence type="ECO:0000313" key="4">
    <source>
        <dbReference type="Proteomes" id="UP000012073"/>
    </source>
</evidence>
<reference evidence="4" key="1">
    <citation type="journal article" date="2013" name="Proc. Natl. Acad. Sci. U.S.A.">
        <title>Genome structure and metabolic features in the red seaweed Chondrus crispus shed light on evolution of the Archaeplastida.</title>
        <authorList>
            <person name="Collen J."/>
            <person name="Porcel B."/>
            <person name="Carre W."/>
            <person name="Ball S.G."/>
            <person name="Chaparro C."/>
            <person name="Tonon T."/>
            <person name="Barbeyron T."/>
            <person name="Michel G."/>
            <person name="Noel B."/>
            <person name="Valentin K."/>
            <person name="Elias M."/>
            <person name="Artiguenave F."/>
            <person name="Arun A."/>
            <person name="Aury J.M."/>
            <person name="Barbosa-Neto J.F."/>
            <person name="Bothwell J.H."/>
            <person name="Bouget F.Y."/>
            <person name="Brillet L."/>
            <person name="Cabello-Hurtado F."/>
            <person name="Capella-Gutierrez S."/>
            <person name="Charrier B."/>
            <person name="Cladiere L."/>
            <person name="Cock J.M."/>
            <person name="Coelho S.M."/>
            <person name="Colleoni C."/>
            <person name="Czjzek M."/>
            <person name="Da Silva C."/>
            <person name="Delage L."/>
            <person name="Denoeud F."/>
            <person name="Deschamps P."/>
            <person name="Dittami S.M."/>
            <person name="Gabaldon T."/>
            <person name="Gachon C.M."/>
            <person name="Groisillier A."/>
            <person name="Herve C."/>
            <person name="Jabbari K."/>
            <person name="Katinka M."/>
            <person name="Kloareg B."/>
            <person name="Kowalczyk N."/>
            <person name="Labadie K."/>
            <person name="Leblanc C."/>
            <person name="Lopez P.J."/>
            <person name="McLachlan D.H."/>
            <person name="Meslet-Cladiere L."/>
            <person name="Moustafa A."/>
            <person name="Nehr Z."/>
            <person name="Nyvall Collen P."/>
            <person name="Panaud O."/>
            <person name="Partensky F."/>
            <person name="Poulain J."/>
            <person name="Rensing S.A."/>
            <person name="Rousvoal S."/>
            <person name="Samson G."/>
            <person name="Symeonidi A."/>
            <person name="Weissenbach J."/>
            <person name="Zambounis A."/>
            <person name="Wincker P."/>
            <person name="Boyen C."/>
        </authorList>
    </citation>
    <scope>NUCLEOTIDE SEQUENCE [LARGE SCALE GENOMIC DNA]</scope>
    <source>
        <strain evidence="4">cv. Stackhouse</strain>
    </source>
</reference>
<comment type="similarity">
    <text evidence="1">Belongs to the CDK5RAP3 family.</text>
</comment>
<dbReference type="KEGG" id="ccp:CHC_T00001490001"/>
<dbReference type="OrthoDB" id="340432at2759"/>
<dbReference type="Gramene" id="CDF32527">
    <property type="protein sequence ID" value="CDF32527"/>
    <property type="gene ID" value="CHC_T00001490001"/>
</dbReference>
<dbReference type="AlphaFoldDB" id="R7Q1S2"/>
<dbReference type="Proteomes" id="UP000012073">
    <property type="component" value="Unassembled WGS sequence"/>
</dbReference>
<gene>
    <name evidence="3" type="ORF">CHC_T00001490001</name>
</gene>
<dbReference type="PANTHER" id="PTHR14894">
    <property type="entry name" value="CDK5 REGULATORY SUBUNIT-ASSOCIATED PROTEIN 3"/>
    <property type="match status" value="1"/>
</dbReference>
<accession>R7Q1S2</accession>
<sequence>MTGEGEAIEGDVGAGSSAAQGGAIDWNDGGNATVLDEVATEVDMEEGEERDEDSFTLADASSREVYLHELIELDAFLGQRVAELSRSGDSEIGLVLQQWSERPSCMSRLDRSQVDKLRDNVRGCTRALNGAETRRLLALQREKRVVARAARDVVEKKHAAERMHAAIDVVRRRKEGATAELKEVAEEWAVVEKETAAVKRRTEKALGGLYRGRRVVIMGEINQVFAMG</sequence>
<dbReference type="PANTHER" id="PTHR14894:SF0">
    <property type="entry name" value="CDK5 REGULATORY SUBUNIT-ASSOCIATED PROTEIN 3"/>
    <property type="match status" value="1"/>
</dbReference>
<dbReference type="InterPro" id="IPR008491">
    <property type="entry name" value="CDK5RAP3"/>
</dbReference>
<dbReference type="EMBL" id="HG001512">
    <property type="protein sequence ID" value="CDF32527.1"/>
    <property type="molecule type" value="Genomic_DNA"/>
</dbReference>